<dbReference type="Proteomes" id="UP000245207">
    <property type="component" value="Unassembled WGS sequence"/>
</dbReference>
<keyword evidence="1" id="KW-1133">Transmembrane helix</keyword>
<keyword evidence="1" id="KW-0472">Membrane</keyword>
<name>A0A2U1MRX8_ARTAN</name>
<dbReference type="AlphaFoldDB" id="A0A2U1MRX8"/>
<evidence type="ECO:0000313" key="3">
    <source>
        <dbReference type="Proteomes" id="UP000245207"/>
    </source>
</evidence>
<sequence>MKLPYPSPKWRVRTGFHTRIRVASYRPWYAGHFAVSGVIMMVGLPKVLYVTLVLICIGSKVESDASNHCYNKGDIVPFYANKVGPFHNPQLVTFSPKLYRCYKFFPLFLCNFIPGKHMLIMISPFVLQLFLTKCRNSAEYLESLKTVSSRAFLNGAPKDLAASIDHGKRGRELTNITAHRPTAQADYDSAFAIFRGHEFPLLDSSISHKDSSIENIMTLLRLDDQLAGKPGMAGLQPDMGHLTIPSHGVGGDLMVSETLLSSALDVARERAKKIKGVVAAGQPIDSNIFTLLAKPFSGESLFGTDALPWDEPGTDATSSPIPISTVPEPPFQWTIMIFWGDSSFYSLEDELRASLLLTVFIIFFHHFNKLYTITL</sequence>
<dbReference type="OrthoDB" id="1666796at2759"/>
<evidence type="ECO:0000313" key="2">
    <source>
        <dbReference type="EMBL" id="PWA63974.1"/>
    </source>
</evidence>
<feature type="transmembrane region" description="Helical" evidence="1">
    <location>
        <begin position="33"/>
        <end position="57"/>
    </location>
</feature>
<accession>A0A2U1MRX8</accession>
<proteinExistence type="predicted"/>
<protein>
    <submittedName>
        <fullName evidence="2">Nonaspanin (TM9SF)</fullName>
    </submittedName>
</protein>
<keyword evidence="1" id="KW-0812">Transmembrane</keyword>
<evidence type="ECO:0000256" key="1">
    <source>
        <dbReference type="SAM" id="Phobius"/>
    </source>
</evidence>
<dbReference type="EMBL" id="PKPP01004519">
    <property type="protein sequence ID" value="PWA63974.1"/>
    <property type="molecule type" value="Genomic_DNA"/>
</dbReference>
<keyword evidence="3" id="KW-1185">Reference proteome</keyword>
<reference evidence="2 3" key="1">
    <citation type="journal article" date="2018" name="Mol. Plant">
        <title>The genome of Artemisia annua provides insight into the evolution of Asteraceae family and artemisinin biosynthesis.</title>
        <authorList>
            <person name="Shen Q."/>
            <person name="Zhang L."/>
            <person name="Liao Z."/>
            <person name="Wang S."/>
            <person name="Yan T."/>
            <person name="Shi P."/>
            <person name="Liu M."/>
            <person name="Fu X."/>
            <person name="Pan Q."/>
            <person name="Wang Y."/>
            <person name="Lv Z."/>
            <person name="Lu X."/>
            <person name="Zhang F."/>
            <person name="Jiang W."/>
            <person name="Ma Y."/>
            <person name="Chen M."/>
            <person name="Hao X."/>
            <person name="Li L."/>
            <person name="Tang Y."/>
            <person name="Lv G."/>
            <person name="Zhou Y."/>
            <person name="Sun X."/>
            <person name="Brodelius P.E."/>
            <person name="Rose J.K.C."/>
            <person name="Tang K."/>
        </authorList>
    </citation>
    <scope>NUCLEOTIDE SEQUENCE [LARGE SCALE GENOMIC DNA]</scope>
    <source>
        <strain evidence="3">cv. Huhao1</strain>
        <tissue evidence="2">Leaf</tissue>
    </source>
</reference>
<organism evidence="2 3">
    <name type="scientific">Artemisia annua</name>
    <name type="common">Sweet wormwood</name>
    <dbReference type="NCBI Taxonomy" id="35608"/>
    <lineage>
        <taxon>Eukaryota</taxon>
        <taxon>Viridiplantae</taxon>
        <taxon>Streptophyta</taxon>
        <taxon>Embryophyta</taxon>
        <taxon>Tracheophyta</taxon>
        <taxon>Spermatophyta</taxon>
        <taxon>Magnoliopsida</taxon>
        <taxon>eudicotyledons</taxon>
        <taxon>Gunneridae</taxon>
        <taxon>Pentapetalae</taxon>
        <taxon>asterids</taxon>
        <taxon>campanulids</taxon>
        <taxon>Asterales</taxon>
        <taxon>Asteraceae</taxon>
        <taxon>Asteroideae</taxon>
        <taxon>Anthemideae</taxon>
        <taxon>Artemisiinae</taxon>
        <taxon>Artemisia</taxon>
    </lineage>
</organism>
<gene>
    <name evidence="2" type="ORF">CTI12_AA348420</name>
</gene>
<feature type="transmembrane region" description="Helical" evidence="1">
    <location>
        <begin position="104"/>
        <end position="127"/>
    </location>
</feature>
<dbReference type="STRING" id="35608.A0A2U1MRX8"/>
<comment type="caution">
    <text evidence="2">The sequence shown here is derived from an EMBL/GenBank/DDBJ whole genome shotgun (WGS) entry which is preliminary data.</text>
</comment>